<dbReference type="PANTHER" id="PTHR37806:SF1">
    <property type="entry name" value="PEPTIDASE C39-LIKE DOMAIN-CONTAINING PROTEIN"/>
    <property type="match status" value="1"/>
</dbReference>
<feature type="domain" description="Peptidase C39-like" evidence="2">
    <location>
        <begin position="79"/>
        <end position="243"/>
    </location>
</feature>
<keyword evidence="1" id="KW-0472">Membrane</keyword>
<gene>
    <name evidence="3" type="ORF">ACFPXP_19585</name>
</gene>
<evidence type="ECO:0000313" key="4">
    <source>
        <dbReference type="Proteomes" id="UP001596250"/>
    </source>
</evidence>
<proteinExistence type="predicted"/>
<sequence length="274" mass="31400">MLKTLKYIFATILVIGLVMTSAFFTLLLYLKITDQEFLIGSNPDDMRQSVAILTENKDDYNESDNVDQKKEKLESAFIDAPVVLQLPELYNGCEIATLTMMFNFYGIDKSKMDLLPELKQDPTPIEYNKDGSIRYWGNPNLGFVGDITGKKKGYGIYHTALFELLIKYIPTGIDFTGKDFDELEQQVSDGFPVLVWTTVSYTKPSEKQWMVWDSPLGPIRTTFQEHTVLLVGYDNDHVFINDPRKNQKGIKVDKKQFIESWEALGKQALSYRVD</sequence>
<feature type="transmembrane region" description="Helical" evidence="1">
    <location>
        <begin position="7"/>
        <end position="30"/>
    </location>
</feature>
<keyword evidence="1" id="KW-0812">Transmembrane</keyword>
<keyword evidence="4" id="KW-1185">Reference proteome</keyword>
<dbReference type="Pfam" id="PF13529">
    <property type="entry name" value="Peptidase_C39_2"/>
    <property type="match status" value="1"/>
</dbReference>
<name>A0ABW1IU49_9BACL</name>
<dbReference type="Gene3D" id="3.90.70.10">
    <property type="entry name" value="Cysteine proteinases"/>
    <property type="match status" value="1"/>
</dbReference>
<accession>A0ABW1IU49</accession>
<comment type="caution">
    <text evidence="3">The sequence shown here is derived from an EMBL/GenBank/DDBJ whole genome shotgun (WGS) entry which is preliminary data.</text>
</comment>
<dbReference type="Proteomes" id="UP001596250">
    <property type="component" value="Unassembled WGS sequence"/>
</dbReference>
<keyword evidence="1" id="KW-1133">Transmembrane helix</keyword>
<evidence type="ECO:0000259" key="2">
    <source>
        <dbReference type="Pfam" id="PF13529"/>
    </source>
</evidence>
<reference evidence="4" key="1">
    <citation type="journal article" date="2019" name="Int. J. Syst. Evol. Microbiol.">
        <title>The Global Catalogue of Microorganisms (GCM) 10K type strain sequencing project: providing services to taxonomists for standard genome sequencing and annotation.</title>
        <authorList>
            <consortium name="The Broad Institute Genomics Platform"/>
            <consortium name="The Broad Institute Genome Sequencing Center for Infectious Disease"/>
            <person name="Wu L."/>
            <person name="Ma J."/>
        </authorList>
    </citation>
    <scope>NUCLEOTIDE SEQUENCE [LARGE SCALE GENOMIC DNA]</scope>
    <source>
        <strain evidence="4">CCM 8749</strain>
    </source>
</reference>
<protein>
    <submittedName>
        <fullName evidence="3">C39 family peptidase</fullName>
    </submittedName>
</protein>
<evidence type="ECO:0000313" key="3">
    <source>
        <dbReference type="EMBL" id="MFC5988612.1"/>
    </source>
</evidence>
<dbReference type="InterPro" id="IPR039564">
    <property type="entry name" value="Peptidase_C39-like"/>
</dbReference>
<dbReference type="EMBL" id="JBHSQV010000183">
    <property type="protein sequence ID" value="MFC5988612.1"/>
    <property type="molecule type" value="Genomic_DNA"/>
</dbReference>
<evidence type="ECO:0000256" key="1">
    <source>
        <dbReference type="SAM" id="Phobius"/>
    </source>
</evidence>
<organism evidence="3 4">
    <name type="scientific">Marinicrinis lubricantis</name>
    <dbReference type="NCBI Taxonomy" id="2086470"/>
    <lineage>
        <taxon>Bacteria</taxon>
        <taxon>Bacillati</taxon>
        <taxon>Bacillota</taxon>
        <taxon>Bacilli</taxon>
        <taxon>Bacillales</taxon>
        <taxon>Paenibacillaceae</taxon>
    </lineage>
</organism>
<dbReference type="RefSeq" id="WP_127608037.1">
    <property type="nucleotide sequence ID" value="NZ_CBCSCT010000010.1"/>
</dbReference>
<dbReference type="PANTHER" id="PTHR37806">
    <property type="entry name" value="LMO0724 PROTEIN"/>
    <property type="match status" value="1"/>
</dbReference>